<dbReference type="OrthoDB" id="9803988at2"/>
<evidence type="ECO:0000256" key="4">
    <source>
        <dbReference type="SAM" id="SignalP"/>
    </source>
</evidence>
<gene>
    <name evidence="6" type="ORF">DA075_30890</name>
</gene>
<dbReference type="AlphaFoldDB" id="A0A2R4WUV5"/>
<dbReference type="PANTHER" id="PTHR30290:SF38">
    <property type="entry name" value="D,D-DIPEPTIDE-BINDING PERIPLASMIC PROTEIN DDPA-RELATED"/>
    <property type="match status" value="1"/>
</dbReference>
<evidence type="ECO:0000256" key="1">
    <source>
        <dbReference type="ARBA" id="ARBA00004418"/>
    </source>
</evidence>
<dbReference type="KEGG" id="mee:DA075_30890"/>
<feature type="domain" description="Solute-binding protein family 5" evidence="5">
    <location>
        <begin position="85"/>
        <end position="445"/>
    </location>
</feature>
<dbReference type="InterPro" id="IPR030678">
    <property type="entry name" value="Peptide/Ni-bd"/>
</dbReference>
<dbReference type="InterPro" id="IPR039424">
    <property type="entry name" value="SBP_5"/>
</dbReference>
<dbReference type="InterPro" id="IPR000914">
    <property type="entry name" value="SBP_5_dom"/>
</dbReference>
<sequence length="538" mass="58914">MPLTRRHATRLLLSAAAGTALPASLSGSPLLAAPAETPVRGGTLNWVFFPEPQAIIAINTTSGTGQTIGSKINEGLLRYAYDMTPLPNLATEWTISPDGLRYRFALRRGVTWHDGRPFTAADVAFSLLRLREAHPRGRVTFANVAEVRTPDAHSVEIVLSRPAPFLISAFAGAESPIVPRHVYEAIRPEANASLAQTIGTGPFVLKEWVPGSHLLFERNPNYWDAGKPYLDRIVMRIITDPGARAAAFEAGEVDLGGNPVPLADLARLRALPKLVVDTTTYAYSGPQTQLFFNLDTGVLQDRRVRQAVAHAIDLKALLAAVYFGHGAVSPTPVSVVHPKFHDASLGPVPFDVKRAEALLDEAGHRRGAGGIRFPLRLTLNPFLEGRYGDFIRQALTRIGIAVDFQRLDLATYLTRVYRDRAFDVTIESLSNTFDPTIGVQRAYWSKNFKLGLPFSNAAHYADPEVDRLLEAAAIEPDEARRRDLFVAFQRRIRADLPSVDLIAPSGIIVAHRKVKNFASGAEGITGNFSDLYIDPREA</sequence>
<protein>
    <submittedName>
        <fullName evidence="6">ABC transporter substrate-binding protein</fullName>
    </submittedName>
</protein>
<reference evidence="6 7" key="1">
    <citation type="submission" date="2018-04" db="EMBL/GenBank/DDBJ databases">
        <title>Methylobacterium sp. PR1016A genome.</title>
        <authorList>
            <person name="Park W."/>
        </authorList>
    </citation>
    <scope>NUCLEOTIDE SEQUENCE [LARGE SCALE GENOMIC DNA]</scope>
    <source>
        <strain evidence="6 7">PR1016A</strain>
    </source>
</reference>
<dbReference type="Gene3D" id="3.10.105.10">
    <property type="entry name" value="Dipeptide-binding Protein, Domain 3"/>
    <property type="match status" value="1"/>
</dbReference>
<proteinExistence type="inferred from homology"/>
<dbReference type="GO" id="GO:0043190">
    <property type="term" value="C:ATP-binding cassette (ABC) transporter complex"/>
    <property type="evidence" value="ECO:0007669"/>
    <property type="project" value="InterPro"/>
</dbReference>
<dbReference type="SUPFAM" id="SSF53850">
    <property type="entry name" value="Periplasmic binding protein-like II"/>
    <property type="match status" value="1"/>
</dbReference>
<feature type="signal peptide" evidence="4">
    <location>
        <begin position="1"/>
        <end position="32"/>
    </location>
</feature>
<dbReference type="PANTHER" id="PTHR30290">
    <property type="entry name" value="PERIPLASMIC BINDING COMPONENT OF ABC TRANSPORTER"/>
    <property type="match status" value="1"/>
</dbReference>
<dbReference type="Proteomes" id="UP000244755">
    <property type="component" value="Chromosome 2"/>
</dbReference>
<keyword evidence="7" id="KW-1185">Reference proteome</keyword>
<organism evidence="6 7">
    <name type="scientific">Methylobacterium currus</name>
    <dbReference type="NCBI Taxonomy" id="2051553"/>
    <lineage>
        <taxon>Bacteria</taxon>
        <taxon>Pseudomonadati</taxon>
        <taxon>Pseudomonadota</taxon>
        <taxon>Alphaproteobacteria</taxon>
        <taxon>Hyphomicrobiales</taxon>
        <taxon>Methylobacteriaceae</taxon>
        <taxon>Methylobacterium</taxon>
    </lineage>
</organism>
<evidence type="ECO:0000313" key="7">
    <source>
        <dbReference type="Proteomes" id="UP000244755"/>
    </source>
</evidence>
<dbReference type="EMBL" id="CP028844">
    <property type="protein sequence ID" value="AWB25322.1"/>
    <property type="molecule type" value="Genomic_DNA"/>
</dbReference>
<keyword evidence="3 4" id="KW-0732">Signal</keyword>
<evidence type="ECO:0000256" key="2">
    <source>
        <dbReference type="ARBA" id="ARBA00005695"/>
    </source>
</evidence>
<dbReference type="Gene3D" id="3.40.190.10">
    <property type="entry name" value="Periplasmic binding protein-like II"/>
    <property type="match status" value="1"/>
</dbReference>
<dbReference type="GO" id="GO:1904680">
    <property type="term" value="F:peptide transmembrane transporter activity"/>
    <property type="evidence" value="ECO:0007669"/>
    <property type="project" value="TreeGrafter"/>
</dbReference>
<name>A0A2R4WUV5_9HYPH</name>
<dbReference type="PIRSF" id="PIRSF002741">
    <property type="entry name" value="MppA"/>
    <property type="match status" value="1"/>
</dbReference>
<evidence type="ECO:0000313" key="6">
    <source>
        <dbReference type="EMBL" id="AWB25322.1"/>
    </source>
</evidence>
<dbReference type="Pfam" id="PF00496">
    <property type="entry name" value="SBP_bac_5"/>
    <property type="match status" value="1"/>
</dbReference>
<feature type="chain" id="PRO_5015337942" evidence="4">
    <location>
        <begin position="33"/>
        <end position="538"/>
    </location>
</feature>
<dbReference type="GO" id="GO:0030288">
    <property type="term" value="C:outer membrane-bounded periplasmic space"/>
    <property type="evidence" value="ECO:0007669"/>
    <property type="project" value="UniProtKB-ARBA"/>
</dbReference>
<dbReference type="InterPro" id="IPR006311">
    <property type="entry name" value="TAT_signal"/>
</dbReference>
<comment type="similarity">
    <text evidence="2">Belongs to the bacterial solute-binding protein 5 family.</text>
</comment>
<dbReference type="PROSITE" id="PS51318">
    <property type="entry name" value="TAT"/>
    <property type="match status" value="1"/>
</dbReference>
<comment type="subcellular location">
    <subcellularLocation>
        <location evidence="1">Periplasm</location>
    </subcellularLocation>
</comment>
<dbReference type="CDD" id="cd08517">
    <property type="entry name" value="PBP2_NikA_DppA_OppA_like_13"/>
    <property type="match status" value="1"/>
</dbReference>
<accession>A0A2R4WUV5</accession>
<evidence type="ECO:0000256" key="3">
    <source>
        <dbReference type="ARBA" id="ARBA00022729"/>
    </source>
</evidence>
<evidence type="ECO:0000259" key="5">
    <source>
        <dbReference type="Pfam" id="PF00496"/>
    </source>
</evidence>
<dbReference type="GO" id="GO:0015833">
    <property type="term" value="P:peptide transport"/>
    <property type="evidence" value="ECO:0007669"/>
    <property type="project" value="TreeGrafter"/>
</dbReference>
<dbReference type="RefSeq" id="WP_099956991.1">
    <property type="nucleotide sequence ID" value="NZ_CP028844.1"/>
</dbReference>